<reference evidence="13" key="1">
    <citation type="submission" date="2020-08" db="EMBL/GenBank/DDBJ databases">
        <title>Novel species isolated from subtropical streams in China.</title>
        <authorList>
            <person name="Lu H."/>
        </authorList>
    </citation>
    <scope>NUCLEOTIDE SEQUENCE</scope>
    <source>
        <strain evidence="13">KACC 12607</strain>
    </source>
</reference>
<keyword evidence="5 11" id="KW-0732">Signal</keyword>
<protein>
    <submittedName>
        <fullName evidence="13">OmpA family protein</fullName>
    </submittedName>
</protein>
<dbReference type="SUPFAM" id="SSF103088">
    <property type="entry name" value="OmpA-like"/>
    <property type="match status" value="1"/>
</dbReference>
<keyword evidence="7" id="KW-0626">Porin</keyword>
<dbReference type="InterPro" id="IPR006664">
    <property type="entry name" value="OMP_bac"/>
</dbReference>
<comment type="subcellular location">
    <subcellularLocation>
        <location evidence="1">Cell outer membrane</location>
        <topology evidence="1">Multi-pass membrane protein</topology>
    </subcellularLocation>
</comment>
<feature type="signal peptide" evidence="11">
    <location>
        <begin position="1"/>
        <end position="28"/>
    </location>
</feature>
<dbReference type="AlphaFoldDB" id="A0A923KQT2"/>
<name>A0A923KQT2_9BURK</name>
<dbReference type="Proteomes" id="UP000634011">
    <property type="component" value="Unassembled WGS sequence"/>
</dbReference>
<dbReference type="GO" id="GO:0006811">
    <property type="term" value="P:monoatomic ion transport"/>
    <property type="evidence" value="ECO:0007669"/>
    <property type="project" value="UniProtKB-KW"/>
</dbReference>
<dbReference type="InterPro" id="IPR050330">
    <property type="entry name" value="Bact_OuterMem_StrucFunc"/>
</dbReference>
<evidence type="ECO:0000256" key="8">
    <source>
        <dbReference type="ARBA" id="ARBA00023136"/>
    </source>
</evidence>
<comment type="caution">
    <text evidence="13">The sequence shown here is derived from an EMBL/GenBank/DDBJ whole genome shotgun (WGS) entry which is preliminary data.</text>
</comment>
<dbReference type="Gene3D" id="2.40.160.20">
    <property type="match status" value="1"/>
</dbReference>
<evidence type="ECO:0000256" key="1">
    <source>
        <dbReference type="ARBA" id="ARBA00004571"/>
    </source>
</evidence>
<evidence type="ECO:0000256" key="10">
    <source>
        <dbReference type="PROSITE-ProRule" id="PRU00473"/>
    </source>
</evidence>
<evidence type="ECO:0000313" key="13">
    <source>
        <dbReference type="EMBL" id="MBC3863369.1"/>
    </source>
</evidence>
<evidence type="ECO:0000256" key="4">
    <source>
        <dbReference type="ARBA" id="ARBA00022692"/>
    </source>
</evidence>
<evidence type="ECO:0000256" key="6">
    <source>
        <dbReference type="ARBA" id="ARBA00023065"/>
    </source>
</evidence>
<keyword evidence="6" id="KW-0406">Ion transport</keyword>
<keyword evidence="14" id="KW-1185">Reference proteome</keyword>
<evidence type="ECO:0000259" key="12">
    <source>
        <dbReference type="PROSITE" id="PS51123"/>
    </source>
</evidence>
<dbReference type="InterPro" id="IPR006665">
    <property type="entry name" value="OmpA-like"/>
</dbReference>
<dbReference type="PRINTS" id="PR01023">
    <property type="entry name" value="NAFLGMOTY"/>
</dbReference>
<evidence type="ECO:0000256" key="11">
    <source>
        <dbReference type="SAM" id="SignalP"/>
    </source>
</evidence>
<dbReference type="Gene3D" id="3.30.1330.60">
    <property type="entry name" value="OmpA-like domain"/>
    <property type="match status" value="1"/>
</dbReference>
<dbReference type="InterPro" id="IPR027385">
    <property type="entry name" value="Beta-barrel_OMP"/>
</dbReference>
<accession>A0A923KQT2</accession>
<proteinExistence type="predicted"/>
<feature type="domain" description="OmpA-like" evidence="12">
    <location>
        <begin position="222"/>
        <end position="345"/>
    </location>
</feature>
<keyword evidence="9" id="KW-0998">Cell outer membrane</keyword>
<dbReference type="GO" id="GO:0046930">
    <property type="term" value="C:pore complex"/>
    <property type="evidence" value="ECO:0007669"/>
    <property type="project" value="UniProtKB-KW"/>
</dbReference>
<sequence>MQSRKKINIALTALFSIGAGVLTSGAVAEDYNPSWYIAPSLHAADIDDGFGPGSTSYGAGLRIGKPVSDNIDIQLGTTFTQSKNSYQRFYQNAYSIDGLYLFSREALRPFIVMGIGAERDRMNSSNGIADRYSPNANLGVGVQYVLSDQFSLQADWRKVHAYLRGADFGFKQASNSFLSFALVYAFDKTPSRPVPQAPPAPPPPNVTATPPIVTIPVPPPPARFEKINLSATELFGFDSARLADNQPKLDGIADALNTNTQIDNVVITGYTDRIGTQKYNQKLSEQRANAVKTYLEGKGVAGNRMSAIGKGESNPIVQCSEKSKAKLIECLEPNRRVEVDQIIIEKRVQ</sequence>
<feature type="chain" id="PRO_5038031458" evidence="11">
    <location>
        <begin position="29"/>
        <end position="349"/>
    </location>
</feature>
<dbReference type="PROSITE" id="PS01068">
    <property type="entry name" value="OMPA_1"/>
    <property type="match status" value="1"/>
</dbReference>
<dbReference type="Pfam" id="PF13505">
    <property type="entry name" value="OMP_b-brl"/>
    <property type="match status" value="1"/>
</dbReference>
<evidence type="ECO:0000256" key="9">
    <source>
        <dbReference type="ARBA" id="ARBA00023237"/>
    </source>
</evidence>
<dbReference type="InterPro" id="IPR011250">
    <property type="entry name" value="OMP/PagP_B-barrel"/>
</dbReference>
<dbReference type="PRINTS" id="PR01021">
    <property type="entry name" value="OMPADOMAIN"/>
</dbReference>
<keyword evidence="3" id="KW-1134">Transmembrane beta strand</keyword>
<evidence type="ECO:0000256" key="3">
    <source>
        <dbReference type="ARBA" id="ARBA00022452"/>
    </source>
</evidence>
<dbReference type="InterPro" id="IPR006690">
    <property type="entry name" value="OMPA-like_CS"/>
</dbReference>
<evidence type="ECO:0000256" key="7">
    <source>
        <dbReference type="ARBA" id="ARBA00023114"/>
    </source>
</evidence>
<keyword evidence="2" id="KW-0813">Transport</keyword>
<keyword evidence="8 10" id="KW-0472">Membrane</keyword>
<dbReference type="Pfam" id="PF00691">
    <property type="entry name" value="OmpA"/>
    <property type="match status" value="1"/>
</dbReference>
<gene>
    <name evidence="13" type="ORF">H8K32_14790</name>
</gene>
<dbReference type="SUPFAM" id="SSF56925">
    <property type="entry name" value="OMPA-like"/>
    <property type="match status" value="1"/>
</dbReference>
<evidence type="ECO:0000313" key="14">
    <source>
        <dbReference type="Proteomes" id="UP000634011"/>
    </source>
</evidence>
<dbReference type="PANTHER" id="PTHR30329">
    <property type="entry name" value="STATOR ELEMENT OF FLAGELLAR MOTOR COMPLEX"/>
    <property type="match status" value="1"/>
</dbReference>
<dbReference type="GO" id="GO:0009279">
    <property type="term" value="C:cell outer membrane"/>
    <property type="evidence" value="ECO:0007669"/>
    <property type="project" value="UniProtKB-SubCell"/>
</dbReference>
<keyword evidence="4" id="KW-0812">Transmembrane</keyword>
<evidence type="ECO:0000256" key="5">
    <source>
        <dbReference type="ARBA" id="ARBA00022729"/>
    </source>
</evidence>
<dbReference type="CDD" id="cd07185">
    <property type="entry name" value="OmpA_C-like"/>
    <property type="match status" value="1"/>
</dbReference>
<dbReference type="GO" id="GO:0015288">
    <property type="term" value="F:porin activity"/>
    <property type="evidence" value="ECO:0007669"/>
    <property type="project" value="UniProtKB-KW"/>
</dbReference>
<dbReference type="EMBL" id="JACOFV010000014">
    <property type="protein sequence ID" value="MBC3863369.1"/>
    <property type="molecule type" value="Genomic_DNA"/>
</dbReference>
<dbReference type="RefSeq" id="WP_186913313.1">
    <property type="nucleotide sequence ID" value="NZ_JACOFV010000014.1"/>
</dbReference>
<dbReference type="PROSITE" id="PS51123">
    <property type="entry name" value="OMPA_2"/>
    <property type="match status" value="1"/>
</dbReference>
<evidence type="ECO:0000256" key="2">
    <source>
        <dbReference type="ARBA" id="ARBA00022448"/>
    </source>
</evidence>
<organism evidence="13 14">
    <name type="scientific">Undibacterium jejuense</name>
    <dbReference type="NCBI Taxonomy" id="1344949"/>
    <lineage>
        <taxon>Bacteria</taxon>
        <taxon>Pseudomonadati</taxon>
        <taxon>Pseudomonadota</taxon>
        <taxon>Betaproteobacteria</taxon>
        <taxon>Burkholderiales</taxon>
        <taxon>Oxalobacteraceae</taxon>
        <taxon>Undibacterium</taxon>
    </lineage>
</organism>
<dbReference type="PANTHER" id="PTHR30329:SF21">
    <property type="entry name" value="LIPOPROTEIN YIAD-RELATED"/>
    <property type="match status" value="1"/>
</dbReference>
<dbReference type="InterPro" id="IPR036737">
    <property type="entry name" value="OmpA-like_sf"/>
</dbReference>